<accession>A0AAJ5ZGU7</accession>
<evidence type="ECO:0000313" key="1">
    <source>
        <dbReference type="EMBL" id="WFG00129.1"/>
    </source>
</evidence>
<dbReference type="AlphaFoldDB" id="A0AAJ5ZGU7"/>
<dbReference type="Proteomes" id="UP001218423">
    <property type="component" value="Plasmid pAC1520"/>
</dbReference>
<evidence type="ECO:0000313" key="2">
    <source>
        <dbReference type="Proteomes" id="UP001218423"/>
    </source>
</evidence>
<dbReference type="EMBL" id="CP120943">
    <property type="protein sequence ID" value="WFG00129.1"/>
    <property type="molecule type" value="Genomic_DNA"/>
</dbReference>
<proteinExistence type="predicted"/>
<organism evidence="1 2">
    <name type="scientific">Aeromonas caviae</name>
    <name type="common">Aeromonas punctata</name>
    <dbReference type="NCBI Taxonomy" id="648"/>
    <lineage>
        <taxon>Bacteria</taxon>
        <taxon>Pseudomonadati</taxon>
        <taxon>Pseudomonadota</taxon>
        <taxon>Gammaproteobacteria</taxon>
        <taxon>Aeromonadales</taxon>
        <taxon>Aeromonadaceae</taxon>
        <taxon>Aeromonas</taxon>
    </lineage>
</organism>
<reference evidence="1" key="1">
    <citation type="submission" date="2023-03" db="EMBL/GenBank/DDBJ databases">
        <title>Aeromonas caviae strain AC1520.</title>
        <authorList>
            <person name="Xie T."/>
            <person name="Zhang Q."/>
            <person name="Deng J."/>
            <person name="Li X."/>
        </authorList>
    </citation>
    <scope>NUCLEOTIDE SEQUENCE</scope>
    <source>
        <strain evidence="1">AC1520</strain>
        <plasmid evidence="1">pAC1520</plasmid>
    </source>
</reference>
<gene>
    <name evidence="1" type="ORF">P5S46_21780</name>
</gene>
<keyword evidence="1" id="KW-0614">Plasmid</keyword>
<name>A0AAJ5ZGU7_AERCA</name>
<protein>
    <submittedName>
        <fullName evidence="1">Uncharacterized protein</fullName>
    </submittedName>
</protein>
<dbReference type="RefSeq" id="WP_128341443.1">
    <property type="nucleotide sequence ID" value="NZ_CAWOMG010000111.1"/>
</dbReference>
<sequence>MEHATEGDLKHLRSLINGYGADRPVSSESAAEFYKLLFPLSARFSPNSIKRYANGDEPMPKDSYDQLVSARLIDCN</sequence>
<geneLocation type="plasmid" evidence="1 2">
    <name>pAC1520</name>
</geneLocation>